<feature type="non-terminal residue" evidence="13">
    <location>
        <position position="1"/>
    </location>
</feature>
<comment type="catalytic activity">
    <reaction evidence="9">
        <text>L-seryl-[protein] + ATP = O-phospho-L-seryl-[protein] + ADP + H(+)</text>
        <dbReference type="Rhea" id="RHEA:17989"/>
        <dbReference type="Rhea" id="RHEA-COMP:9863"/>
        <dbReference type="Rhea" id="RHEA-COMP:11604"/>
        <dbReference type="ChEBI" id="CHEBI:15378"/>
        <dbReference type="ChEBI" id="CHEBI:29999"/>
        <dbReference type="ChEBI" id="CHEBI:30616"/>
        <dbReference type="ChEBI" id="CHEBI:83421"/>
        <dbReference type="ChEBI" id="CHEBI:456216"/>
        <dbReference type="EC" id="2.7.11.1"/>
    </reaction>
</comment>
<dbReference type="InterPro" id="IPR011009">
    <property type="entry name" value="Kinase-like_dom_sf"/>
</dbReference>
<keyword evidence="13" id="KW-0675">Receptor</keyword>
<evidence type="ECO:0000256" key="9">
    <source>
        <dbReference type="ARBA" id="ARBA00048679"/>
    </source>
</evidence>
<keyword evidence="7 10" id="KW-0067">ATP-binding</keyword>
<keyword evidence="6 13" id="KW-0418">Kinase</keyword>
<keyword evidence="12" id="KW-0812">Transmembrane</keyword>
<dbReference type="Gene3D" id="3.30.200.20">
    <property type="entry name" value="Phosphorylase Kinase, domain 1"/>
    <property type="match status" value="1"/>
</dbReference>
<feature type="binding site" evidence="10">
    <location>
        <position position="84"/>
    </location>
    <ligand>
        <name>ATP</name>
        <dbReference type="ChEBI" id="CHEBI:30616"/>
    </ligand>
</feature>
<keyword evidence="5 10" id="KW-0547">Nucleotide-binding</keyword>
<dbReference type="InterPro" id="IPR017441">
    <property type="entry name" value="Protein_kinase_ATP_BS"/>
</dbReference>
<feature type="transmembrane region" description="Helical" evidence="12">
    <location>
        <begin position="93"/>
        <end position="113"/>
    </location>
</feature>
<evidence type="ECO:0000256" key="11">
    <source>
        <dbReference type="SAM" id="MobiDB-lite"/>
    </source>
</evidence>
<dbReference type="EMBL" id="LXQA010013428">
    <property type="protein sequence ID" value="MCH88061.1"/>
    <property type="molecule type" value="Genomic_DNA"/>
</dbReference>
<dbReference type="GO" id="GO:0016020">
    <property type="term" value="C:membrane"/>
    <property type="evidence" value="ECO:0007669"/>
    <property type="project" value="UniProtKB-SubCell"/>
</dbReference>
<keyword evidence="12" id="KW-0472">Membrane</keyword>
<dbReference type="Proteomes" id="UP000265520">
    <property type="component" value="Unassembled WGS sequence"/>
</dbReference>
<dbReference type="SUPFAM" id="SSF56112">
    <property type="entry name" value="Protein kinase-like (PK-like)"/>
    <property type="match status" value="1"/>
</dbReference>
<evidence type="ECO:0000256" key="3">
    <source>
        <dbReference type="ARBA" id="ARBA00022527"/>
    </source>
</evidence>
<sequence>NKNKNPAFNRATNSTGSVSSPRSVKDLYREKEHSFRVFTLHELRDATNGFNRMLKIGEGGFGSVYKGSILPPNGQGDPILVAIKRLNTRGFQVYIMLDFVTVSCFHDFALMYFNTSV</sequence>
<keyword evidence="12" id="KW-1133">Transmembrane helix</keyword>
<evidence type="ECO:0000256" key="8">
    <source>
        <dbReference type="ARBA" id="ARBA00047899"/>
    </source>
</evidence>
<dbReference type="EC" id="2.7.11.1" evidence="2"/>
<evidence type="ECO:0000256" key="1">
    <source>
        <dbReference type="ARBA" id="ARBA00004479"/>
    </source>
</evidence>
<dbReference type="InterPro" id="IPR051824">
    <property type="entry name" value="LRR_Rcpt-Like_S/T_Kinase"/>
</dbReference>
<dbReference type="PANTHER" id="PTHR48006">
    <property type="entry name" value="LEUCINE-RICH REPEAT-CONTAINING PROTEIN DDB_G0281931-RELATED"/>
    <property type="match status" value="1"/>
</dbReference>
<dbReference type="AlphaFoldDB" id="A0A392ML16"/>
<comment type="subcellular location">
    <subcellularLocation>
        <location evidence="1">Membrane</location>
        <topology evidence="1">Single-pass type I membrane protein</topology>
    </subcellularLocation>
</comment>
<accession>A0A392ML16</accession>
<feature type="region of interest" description="Disordered" evidence="11">
    <location>
        <begin position="1"/>
        <end position="24"/>
    </location>
</feature>
<name>A0A392ML16_9FABA</name>
<evidence type="ECO:0000313" key="14">
    <source>
        <dbReference type="Proteomes" id="UP000265520"/>
    </source>
</evidence>
<dbReference type="GO" id="GO:0004674">
    <property type="term" value="F:protein serine/threonine kinase activity"/>
    <property type="evidence" value="ECO:0007669"/>
    <property type="project" value="UniProtKB-KW"/>
</dbReference>
<evidence type="ECO:0000256" key="5">
    <source>
        <dbReference type="ARBA" id="ARBA00022741"/>
    </source>
</evidence>
<comment type="caution">
    <text evidence="13">The sequence shown here is derived from an EMBL/GenBank/DDBJ whole genome shotgun (WGS) entry which is preliminary data.</text>
</comment>
<dbReference type="GO" id="GO:0005524">
    <property type="term" value="F:ATP binding"/>
    <property type="evidence" value="ECO:0007669"/>
    <property type="project" value="UniProtKB-UniRule"/>
</dbReference>
<organism evidence="13 14">
    <name type="scientific">Trifolium medium</name>
    <dbReference type="NCBI Taxonomy" id="97028"/>
    <lineage>
        <taxon>Eukaryota</taxon>
        <taxon>Viridiplantae</taxon>
        <taxon>Streptophyta</taxon>
        <taxon>Embryophyta</taxon>
        <taxon>Tracheophyta</taxon>
        <taxon>Spermatophyta</taxon>
        <taxon>Magnoliopsida</taxon>
        <taxon>eudicotyledons</taxon>
        <taxon>Gunneridae</taxon>
        <taxon>Pentapetalae</taxon>
        <taxon>rosids</taxon>
        <taxon>fabids</taxon>
        <taxon>Fabales</taxon>
        <taxon>Fabaceae</taxon>
        <taxon>Papilionoideae</taxon>
        <taxon>50 kb inversion clade</taxon>
        <taxon>NPAAA clade</taxon>
        <taxon>Hologalegina</taxon>
        <taxon>IRL clade</taxon>
        <taxon>Trifolieae</taxon>
        <taxon>Trifolium</taxon>
    </lineage>
</organism>
<evidence type="ECO:0000256" key="10">
    <source>
        <dbReference type="PROSITE-ProRule" id="PRU10141"/>
    </source>
</evidence>
<evidence type="ECO:0000313" key="13">
    <source>
        <dbReference type="EMBL" id="MCH88061.1"/>
    </source>
</evidence>
<evidence type="ECO:0000256" key="6">
    <source>
        <dbReference type="ARBA" id="ARBA00022777"/>
    </source>
</evidence>
<reference evidence="13 14" key="1">
    <citation type="journal article" date="2018" name="Front. Plant Sci.">
        <title>Red Clover (Trifolium pratense) and Zigzag Clover (T. medium) - A Picture of Genomic Similarities and Differences.</title>
        <authorList>
            <person name="Dluhosova J."/>
            <person name="Istvanek J."/>
            <person name="Nedelnik J."/>
            <person name="Repkova J."/>
        </authorList>
    </citation>
    <scope>NUCLEOTIDE SEQUENCE [LARGE SCALE GENOMIC DNA]</scope>
    <source>
        <strain evidence="14">cv. 10/8</strain>
        <tissue evidence="13">Leaf</tissue>
    </source>
</reference>
<protein>
    <recommendedName>
        <fullName evidence="2">non-specific serine/threonine protein kinase</fullName>
        <ecNumber evidence="2">2.7.11.1</ecNumber>
    </recommendedName>
</protein>
<comment type="catalytic activity">
    <reaction evidence="8">
        <text>L-threonyl-[protein] + ATP = O-phospho-L-threonyl-[protein] + ADP + H(+)</text>
        <dbReference type="Rhea" id="RHEA:46608"/>
        <dbReference type="Rhea" id="RHEA-COMP:11060"/>
        <dbReference type="Rhea" id="RHEA-COMP:11605"/>
        <dbReference type="ChEBI" id="CHEBI:15378"/>
        <dbReference type="ChEBI" id="CHEBI:30013"/>
        <dbReference type="ChEBI" id="CHEBI:30616"/>
        <dbReference type="ChEBI" id="CHEBI:61977"/>
        <dbReference type="ChEBI" id="CHEBI:456216"/>
        <dbReference type="EC" id="2.7.11.1"/>
    </reaction>
</comment>
<evidence type="ECO:0000256" key="7">
    <source>
        <dbReference type="ARBA" id="ARBA00022840"/>
    </source>
</evidence>
<dbReference type="PROSITE" id="PS00107">
    <property type="entry name" value="PROTEIN_KINASE_ATP"/>
    <property type="match status" value="1"/>
</dbReference>
<keyword evidence="3" id="KW-0723">Serine/threonine-protein kinase</keyword>
<keyword evidence="4" id="KW-0808">Transferase</keyword>
<evidence type="ECO:0000256" key="12">
    <source>
        <dbReference type="SAM" id="Phobius"/>
    </source>
</evidence>
<evidence type="ECO:0000256" key="4">
    <source>
        <dbReference type="ARBA" id="ARBA00022679"/>
    </source>
</evidence>
<evidence type="ECO:0000256" key="2">
    <source>
        <dbReference type="ARBA" id="ARBA00012513"/>
    </source>
</evidence>
<gene>
    <name evidence="13" type="ORF">A2U01_0008942</name>
</gene>
<dbReference type="PANTHER" id="PTHR48006:SF102">
    <property type="entry name" value="LEUCINE-RICH REPEAT-CONTAINING PROTEIN DDB_G0281931-RELATED"/>
    <property type="match status" value="1"/>
</dbReference>
<keyword evidence="14" id="KW-1185">Reference proteome</keyword>
<proteinExistence type="predicted"/>
<feature type="compositionally biased region" description="Polar residues" evidence="11">
    <location>
        <begin position="1"/>
        <end position="22"/>
    </location>
</feature>